<evidence type="ECO:0008006" key="4">
    <source>
        <dbReference type="Google" id="ProtNLM"/>
    </source>
</evidence>
<keyword evidence="1" id="KW-1133">Transmembrane helix</keyword>
<dbReference type="AlphaFoldDB" id="R9NXB3"/>
<accession>R9NXB3</accession>
<evidence type="ECO:0000313" key="2">
    <source>
        <dbReference type="EMBL" id="GAC93182.1"/>
    </source>
</evidence>
<dbReference type="eggNOG" id="ENOG502RYIU">
    <property type="taxonomic scope" value="Eukaryota"/>
</dbReference>
<keyword evidence="3" id="KW-1185">Reference proteome</keyword>
<reference evidence="3" key="1">
    <citation type="journal article" date="2013" name="Genome Announc.">
        <title>Draft genome sequence of the basidiomycetous yeast-like fungus Pseudozyma hubeiensis SY62, which produces an abundant amount of the biosurfactant mannosylerythritol lipids.</title>
        <authorList>
            <person name="Konishi M."/>
            <person name="Hatada Y."/>
            <person name="Horiuchi J."/>
        </authorList>
    </citation>
    <scope>NUCLEOTIDE SEQUENCE [LARGE SCALE GENOMIC DNA]</scope>
    <source>
        <strain evidence="3">SY62</strain>
    </source>
</reference>
<dbReference type="EMBL" id="DF238773">
    <property type="protein sequence ID" value="GAC93182.1"/>
    <property type="molecule type" value="Genomic_DNA"/>
</dbReference>
<dbReference type="HOGENOM" id="CLU_493571_0_0_1"/>
<keyword evidence="1" id="KW-0472">Membrane</keyword>
<dbReference type="GeneID" id="24106048"/>
<gene>
    <name evidence="2" type="ORF">PHSY_000745</name>
</gene>
<sequence length="552" mass="61787">MDTLIPKRHRPARPSYRPTVPLQHHHRLRPHHSFYYSTASPDKNLPTIRQSYHRLNEHAYVANPPKMVQWVVAVTLLATFLASALADSVAAAAGGIKHVLVHEAHGYHDEVWAAFLGDLGASPHIKTTFSRHYVRWNMPIITDTFSSVNPLTIVGFNASKPEFPITPEMVIENKVDYILSISCDASLYYLPAEFQRLYHETDVKLLCVNHDTHNMAGAVKQYHDVTKLWIDSDRITFLVLSEHVGKALQRQMLSRGSKPISYEVYIPVFDLPSGIETATAEDKQMQFVIQGNFEPGRRDYGLVFDHFRKGLAALPPASLKPKLVLIGSGKPLAIPSDLKGNVDMHMNLEYPEYYKTLGRSAALLPAFGQASYYTEKASSTINAAIIGGVTIIGNQTMLDSYTFLDDRVVFKMQPGESDVQAAMRYLALDTATRNSRLKYIREYRHRVIKQNRELLEELVNPQAVAAFKASHDAVGAFSGYVDRVKSVPTEHPRSSGAGFVVFIGLVIAFVFRRSLVKQARQAKYTYLGGREHHVPVSMARSETSTPAMRSAA</sequence>
<dbReference type="RefSeq" id="XP_012186769.1">
    <property type="nucleotide sequence ID" value="XM_012331379.1"/>
</dbReference>
<name>R9NXB3_PSEHS</name>
<proteinExistence type="predicted"/>
<evidence type="ECO:0000256" key="1">
    <source>
        <dbReference type="SAM" id="Phobius"/>
    </source>
</evidence>
<keyword evidence="1" id="KW-0812">Transmembrane</keyword>
<dbReference type="Proteomes" id="UP000014071">
    <property type="component" value="Unassembled WGS sequence"/>
</dbReference>
<evidence type="ECO:0000313" key="3">
    <source>
        <dbReference type="Proteomes" id="UP000014071"/>
    </source>
</evidence>
<dbReference type="OrthoDB" id="549336at2759"/>
<protein>
    <recommendedName>
        <fullName evidence="4">Glycosyltransferase</fullName>
    </recommendedName>
</protein>
<organism evidence="2 3">
    <name type="scientific">Pseudozyma hubeiensis (strain SY62)</name>
    <name type="common">Yeast</name>
    <dbReference type="NCBI Taxonomy" id="1305764"/>
    <lineage>
        <taxon>Eukaryota</taxon>
        <taxon>Fungi</taxon>
        <taxon>Dikarya</taxon>
        <taxon>Basidiomycota</taxon>
        <taxon>Ustilaginomycotina</taxon>
        <taxon>Ustilaginomycetes</taxon>
        <taxon>Ustilaginales</taxon>
        <taxon>Ustilaginaceae</taxon>
        <taxon>Pseudozyma</taxon>
    </lineage>
</organism>
<feature type="transmembrane region" description="Helical" evidence="1">
    <location>
        <begin position="494"/>
        <end position="511"/>
    </location>
</feature>